<dbReference type="InterPro" id="IPR013783">
    <property type="entry name" value="Ig-like_fold"/>
</dbReference>
<keyword evidence="3" id="KW-0963">Cytoplasm</keyword>
<dbReference type="InterPro" id="IPR058536">
    <property type="entry name" value="Ig_CFAP65_4th"/>
</dbReference>
<evidence type="ECO:0000256" key="5">
    <source>
        <dbReference type="ARBA" id="ARBA00023273"/>
    </source>
</evidence>
<dbReference type="AlphaFoldDB" id="A0AAW1RRF1"/>
<dbReference type="EMBL" id="JALJOU010000026">
    <property type="protein sequence ID" value="KAK9836098.1"/>
    <property type="molecule type" value="Genomic_DNA"/>
</dbReference>
<proteinExistence type="predicted"/>
<evidence type="ECO:0000313" key="8">
    <source>
        <dbReference type="EMBL" id="KAK9836098.1"/>
    </source>
</evidence>
<dbReference type="InterPro" id="IPR053879">
    <property type="entry name" value="HYDIN_VesB_CFA65-like_Ig"/>
</dbReference>
<organism evidence="8 9">
    <name type="scientific">Elliptochloris bilobata</name>
    <dbReference type="NCBI Taxonomy" id="381761"/>
    <lineage>
        <taxon>Eukaryota</taxon>
        <taxon>Viridiplantae</taxon>
        <taxon>Chlorophyta</taxon>
        <taxon>core chlorophytes</taxon>
        <taxon>Trebouxiophyceae</taxon>
        <taxon>Trebouxiophyceae incertae sedis</taxon>
        <taxon>Elliptochloris clade</taxon>
        <taxon>Elliptochloris</taxon>
    </lineage>
</organism>
<sequence length="1206" mass="127220">HLQAGTEVVVTASFHSDTRAQLPGSAVALKLIQINFKGTNLPLAWFAAAAAAEAPPAANAEPEYSVVAKSEKELTVKVWAAADAARYECAGGAIAFRPTLMFQSRSFAFTLRNAGATHLPFRWAVRPESGTLAPGEESAVQVHFSPQEVLDCDRMLVADLPDLADGLPALRRALTGSVLRPWCHFELPASTYLAQGVRPESSGGAKVTSVLDSNTKVLEIASLGIKVRNTKRTEMAFEFAPSSPEPLEALWRFRAPSCGVDVLLLVVCRVAEPRVALSCPALNFGRVLVGAWARAALELVNAEALPLAFEITVPSAHGGASSAAGKPKRRPVLSVKPSSGVLAAHSRLALAAMFAPKLEAPLNASVLCSVRRMSRPLALNVKGDGYALRDSMQMSDAQGRMLELSSAPAVNTLSFEQVLVHERPSREVVLHNSGSEPFEFCWDATIPPLLVEPATYIIGLTGAAHKPRLELSFTFHNFGPRFIHQAGMAPAVVKLRARNADKQDLSFEIGYEDCEHLSVTGGERLLAPGASTDINIAFRPQEPRVYAETLQISVLGLSMIPVEVLGEGVPMLVLLVEPPPHRAVAFGPVARGASATRTLKVMNRSRATASLSFARAAAHLQTVSVSLSPAGIAALRPRDVVDLSLSFRPEARLRAFRETVTIEAEGVPISLVAVSGACLGIEVKLAASSLPFGTVVVGSQAVKRMQLQNTGDLAARFAWNAASLGPYFSISPATGQVEAGQEVALEVTFRPTVVLADMHAEQACCRVEGAPDCLLALSGAAVVATPQPGALAFTAPGTLFLALPGGGALLHALRGTAGPPLASGALQAQVLALEPHMEVLRCHNWLGTVQRFCVEIAMQPPTAAARLTGPDHLDVPGRSERPCRMKLLALAEGAGVATITLRNEATGEHVFWTLGFSAAAAPIRPGPLLECEVRRAATAALSVAAPVTEETTATVTCDNPRVVVPDTVLLRPGTSSPLEVTFRPLLAGEAAAVISVAAPQLGPLRYNLRLVAAAAPPLRQLSFCTALGSSQSQVLRYIHWAPVKTEYSVSFRSGPAGEFFCPVACIATPAAGPGGCAVEVEACFEPTAVGEDVHDVLVLSSPVGGEYECPLIARGLPPRPQGPFDIARGAGSVPFKNVFWATSAFTYAVDNQAFSVRLGDNLPAKKAAAIAVTFKDASGAAKRTARLTVTSQQRSATPWVFYLRAV</sequence>
<dbReference type="GO" id="GO:1904158">
    <property type="term" value="P:axonemal central apparatus assembly"/>
    <property type="evidence" value="ECO:0007669"/>
    <property type="project" value="TreeGrafter"/>
</dbReference>
<evidence type="ECO:0000256" key="2">
    <source>
        <dbReference type="ARBA" id="ARBA00004496"/>
    </source>
</evidence>
<reference evidence="8 9" key="1">
    <citation type="journal article" date="2024" name="Nat. Commun.">
        <title>Phylogenomics reveals the evolutionary origins of lichenization in chlorophyte algae.</title>
        <authorList>
            <person name="Puginier C."/>
            <person name="Libourel C."/>
            <person name="Otte J."/>
            <person name="Skaloud P."/>
            <person name="Haon M."/>
            <person name="Grisel S."/>
            <person name="Petersen M."/>
            <person name="Berrin J.G."/>
            <person name="Delaux P.M."/>
            <person name="Dal Grande F."/>
            <person name="Keller J."/>
        </authorList>
    </citation>
    <scope>NUCLEOTIDE SEQUENCE [LARGE SCALE GENOMIC DNA]</scope>
    <source>
        <strain evidence="8 9">SAG 245.80</strain>
    </source>
</reference>
<gene>
    <name evidence="8" type="ORF">WJX81_001216</name>
</gene>
<feature type="domain" description="CFAP65 fourth Ig-like" evidence="7">
    <location>
        <begin position="690"/>
        <end position="754"/>
    </location>
</feature>
<dbReference type="PANTHER" id="PTHR23053">
    <property type="entry name" value="DLEC1 DELETED IN LUNG AND ESOPHAGEAL CANCER 1"/>
    <property type="match status" value="1"/>
</dbReference>
<comment type="caution">
    <text evidence="8">The sequence shown here is derived from an EMBL/GenBank/DDBJ whole genome shotgun (WGS) entry which is preliminary data.</text>
</comment>
<dbReference type="Pfam" id="PF22544">
    <property type="entry name" value="HYDIN_VesB_CFA65-like_Ig"/>
    <property type="match status" value="1"/>
</dbReference>
<dbReference type="GO" id="GO:0005930">
    <property type="term" value="C:axoneme"/>
    <property type="evidence" value="ECO:0007669"/>
    <property type="project" value="TreeGrafter"/>
</dbReference>
<evidence type="ECO:0000313" key="9">
    <source>
        <dbReference type="Proteomes" id="UP001445335"/>
    </source>
</evidence>
<dbReference type="InterPro" id="IPR033305">
    <property type="entry name" value="Hydin-like"/>
</dbReference>
<evidence type="ECO:0000256" key="3">
    <source>
        <dbReference type="ARBA" id="ARBA00022490"/>
    </source>
</evidence>
<evidence type="ECO:0000259" key="7">
    <source>
        <dbReference type="Pfam" id="PF24507"/>
    </source>
</evidence>
<name>A0AAW1RRF1_9CHLO</name>
<dbReference type="Pfam" id="PF24507">
    <property type="entry name" value="Ig_CFAP65_4th"/>
    <property type="match status" value="1"/>
</dbReference>
<dbReference type="Proteomes" id="UP001445335">
    <property type="component" value="Unassembled WGS sequence"/>
</dbReference>
<protein>
    <recommendedName>
        <fullName evidence="10">MSP domain-containing protein</fullName>
    </recommendedName>
</protein>
<keyword evidence="9" id="KW-1185">Reference proteome</keyword>
<evidence type="ECO:0000256" key="1">
    <source>
        <dbReference type="ARBA" id="ARBA00004138"/>
    </source>
</evidence>
<keyword evidence="4" id="KW-0969">Cilium</keyword>
<evidence type="ECO:0000256" key="4">
    <source>
        <dbReference type="ARBA" id="ARBA00023069"/>
    </source>
</evidence>
<feature type="non-terminal residue" evidence="8">
    <location>
        <position position="1"/>
    </location>
</feature>
<keyword evidence="5" id="KW-0966">Cell projection</keyword>
<dbReference type="GO" id="GO:0003341">
    <property type="term" value="P:cilium movement"/>
    <property type="evidence" value="ECO:0007669"/>
    <property type="project" value="TreeGrafter"/>
</dbReference>
<evidence type="ECO:0000259" key="6">
    <source>
        <dbReference type="Pfam" id="PF22544"/>
    </source>
</evidence>
<dbReference type="NCBIfam" id="NF012200">
    <property type="entry name" value="choice_anch_D"/>
    <property type="match status" value="1"/>
</dbReference>
<comment type="subcellular location">
    <subcellularLocation>
        <location evidence="1">Cell projection</location>
        <location evidence="1">Cilium</location>
    </subcellularLocation>
    <subcellularLocation>
        <location evidence="2">Cytoplasm</location>
    </subcellularLocation>
</comment>
<dbReference type="Gene3D" id="2.60.40.10">
    <property type="entry name" value="Immunoglobulins"/>
    <property type="match status" value="5"/>
</dbReference>
<feature type="domain" description="HYDIN/VesB/CFA65-like Ig-like" evidence="6">
    <location>
        <begin position="467"/>
        <end position="554"/>
    </location>
</feature>
<evidence type="ECO:0008006" key="10">
    <source>
        <dbReference type="Google" id="ProtNLM"/>
    </source>
</evidence>
<accession>A0AAW1RRF1</accession>
<dbReference type="PANTHER" id="PTHR23053:SF0">
    <property type="entry name" value="HYDROCEPHALUS-INDUCING PROTEIN HOMOLOG"/>
    <property type="match status" value="1"/>
</dbReference>